<accession>A0A118K1J9</accession>
<reference evidence="1 2" key="1">
    <citation type="journal article" date="2016" name="Sci. Rep.">
        <title>The genome sequence of the outbreeding globe artichoke constructed de novo incorporating a phase-aware low-pass sequencing strategy of F1 progeny.</title>
        <authorList>
            <person name="Scaglione D."/>
            <person name="Reyes-Chin-Wo S."/>
            <person name="Acquadro A."/>
            <person name="Froenicke L."/>
            <person name="Portis E."/>
            <person name="Beitel C."/>
            <person name="Tirone M."/>
            <person name="Mauro R."/>
            <person name="Lo Monaco A."/>
            <person name="Mauromicale G."/>
            <person name="Faccioli P."/>
            <person name="Cattivelli L."/>
            <person name="Rieseberg L."/>
            <person name="Michelmore R."/>
            <person name="Lanteri S."/>
        </authorList>
    </citation>
    <scope>NUCLEOTIDE SEQUENCE [LARGE SCALE GENOMIC DNA]</scope>
    <source>
        <strain evidence="1">2C</strain>
    </source>
</reference>
<evidence type="ECO:0000313" key="2">
    <source>
        <dbReference type="Proteomes" id="UP000243975"/>
    </source>
</evidence>
<dbReference type="STRING" id="59895.A0A118K1J9"/>
<name>A0A118K1J9_CYNCS</name>
<dbReference type="AlphaFoldDB" id="A0A118K1J9"/>
<keyword evidence="2" id="KW-1185">Reference proteome</keyword>
<dbReference type="Proteomes" id="UP000243975">
    <property type="component" value="Unassembled WGS sequence"/>
</dbReference>
<gene>
    <name evidence="1" type="ORF">Ccrd_018737</name>
</gene>
<sequence>MQPLPPRVQLCKISEDLKAYKGNNPKKPLLMAIKGQSKQSELEKVSPPESLSGGLWPAQHAVNLASAYILSIYQPSLKVPPEIAGSSMIRKYVTEY</sequence>
<dbReference type="EMBL" id="LEKV01002604">
    <property type="protein sequence ID" value="KVI02970.1"/>
    <property type="molecule type" value="Genomic_DNA"/>
</dbReference>
<proteinExistence type="predicted"/>
<organism evidence="1 2">
    <name type="scientific">Cynara cardunculus var. scolymus</name>
    <name type="common">Globe artichoke</name>
    <name type="synonym">Cynara scolymus</name>
    <dbReference type="NCBI Taxonomy" id="59895"/>
    <lineage>
        <taxon>Eukaryota</taxon>
        <taxon>Viridiplantae</taxon>
        <taxon>Streptophyta</taxon>
        <taxon>Embryophyta</taxon>
        <taxon>Tracheophyta</taxon>
        <taxon>Spermatophyta</taxon>
        <taxon>Magnoliopsida</taxon>
        <taxon>eudicotyledons</taxon>
        <taxon>Gunneridae</taxon>
        <taxon>Pentapetalae</taxon>
        <taxon>asterids</taxon>
        <taxon>campanulids</taxon>
        <taxon>Asterales</taxon>
        <taxon>Asteraceae</taxon>
        <taxon>Carduoideae</taxon>
        <taxon>Cardueae</taxon>
        <taxon>Carduinae</taxon>
        <taxon>Cynara</taxon>
    </lineage>
</organism>
<protein>
    <submittedName>
        <fullName evidence="1">Uncharacterized protein</fullName>
    </submittedName>
</protein>
<dbReference type="Gramene" id="KVI02970">
    <property type="protein sequence ID" value="KVI02970"/>
    <property type="gene ID" value="Ccrd_018737"/>
</dbReference>
<evidence type="ECO:0000313" key="1">
    <source>
        <dbReference type="EMBL" id="KVI02970.1"/>
    </source>
</evidence>
<comment type="caution">
    <text evidence="1">The sequence shown here is derived from an EMBL/GenBank/DDBJ whole genome shotgun (WGS) entry which is preliminary data.</text>
</comment>